<evidence type="ECO:0000256" key="4">
    <source>
        <dbReference type="ARBA" id="ARBA00023054"/>
    </source>
</evidence>
<feature type="coiled-coil region" evidence="6">
    <location>
        <begin position="3036"/>
        <end position="3251"/>
    </location>
</feature>
<feature type="region of interest" description="Disordered" evidence="7">
    <location>
        <begin position="1520"/>
        <end position="1555"/>
    </location>
</feature>
<evidence type="ECO:0000256" key="7">
    <source>
        <dbReference type="SAM" id="MobiDB-lite"/>
    </source>
</evidence>
<feature type="coiled-coil region" evidence="6">
    <location>
        <begin position="641"/>
        <end position="771"/>
    </location>
</feature>
<name>A0AAV0AEU3_PHORO</name>
<evidence type="ECO:0000256" key="5">
    <source>
        <dbReference type="ARBA" id="ARBA00023212"/>
    </source>
</evidence>
<feature type="coiled-coil region" evidence="6">
    <location>
        <begin position="803"/>
        <end position="880"/>
    </location>
</feature>
<feature type="compositionally biased region" description="Basic and acidic residues" evidence="7">
    <location>
        <begin position="2416"/>
        <end position="2428"/>
    </location>
</feature>
<feature type="region of interest" description="Disordered" evidence="7">
    <location>
        <begin position="2486"/>
        <end position="2506"/>
    </location>
</feature>
<keyword evidence="3" id="KW-0597">Phosphoprotein</keyword>
<proteinExistence type="predicted"/>
<feature type="coiled-coil region" evidence="6">
    <location>
        <begin position="132"/>
        <end position="209"/>
    </location>
</feature>
<feature type="coiled-coil region" evidence="6">
    <location>
        <begin position="2977"/>
        <end position="3011"/>
    </location>
</feature>
<feature type="coiled-coil region" evidence="6">
    <location>
        <begin position="1725"/>
        <end position="1821"/>
    </location>
</feature>
<evidence type="ECO:0000256" key="3">
    <source>
        <dbReference type="ARBA" id="ARBA00022553"/>
    </source>
</evidence>
<comment type="caution">
    <text evidence="9">The sequence shown here is derived from an EMBL/GenBank/DDBJ whole genome shotgun (WGS) entry which is preliminary data.</text>
</comment>
<organism evidence="9 10">
    <name type="scientific">Phodopus roborovskii</name>
    <name type="common">Roborovski's desert hamster</name>
    <name type="synonym">Cricetulus roborovskii</name>
    <dbReference type="NCBI Taxonomy" id="109678"/>
    <lineage>
        <taxon>Eukaryota</taxon>
        <taxon>Metazoa</taxon>
        <taxon>Chordata</taxon>
        <taxon>Craniata</taxon>
        <taxon>Vertebrata</taxon>
        <taxon>Euteleostomi</taxon>
        <taxon>Mammalia</taxon>
        <taxon>Eutheria</taxon>
        <taxon>Euarchontoglires</taxon>
        <taxon>Glires</taxon>
        <taxon>Rodentia</taxon>
        <taxon>Myomorpha</taxon>
        <taxon>Muroidea</taxon>
        <taxon>Cricetidae</taxon>
        <taxon>Cricetinae</taxon>
        <taxon>Phodopus</taxon>
    </lineage>
</organism>
<dbReference type="InterPro" id="IPR019528">
    <property type="entry name" value="PACT_domain"/>
</dbReference>
<feature type="region of interest" description="Disordered" evidence="7">
    <location>
        <begin position="1168"/>
        <end position="1210"/>
    </location>
</feature>
<feature type="compositionally biased region" description="Basic and acidic residues" evidence="7">
    <location>
        <begin position="2493"/>
        <end position="2506"/>
    </location>
</feature>
<protein>
    <submittedName>
        <fullName evidence="9">Akap9 protein</fullName>
    </submittedName>
</protein>
<feature type="coiled-coil region" evidence="6">
    <location>
        <begin position="235"/>
        <end position="446"/>
    </location>
</feature>
<feature type="compositionally biased region" description="Basic residues" evidence="7">
    <location>
        <begin position="21"/>
        <end position="40"/>
    </location>
</feature>
<evidence type="ECO:0000256" key="6">
    <source>
        <dbReference type="SAM" id="Coils"/>
    </source>
</evidence>
<dbReference type="GO" id="GO:0051661">
    <property type="term" value="P:maintenance of centrosome location"/>
    <property type="evidence" value="ECO:0007669"/>
    <property type="project" value="TreeGrafter"/>
</dbReference>
<feature type="region of interest" description="Disordered" evidence="7">
    <location>
        <begin position="1"/>
        <end position="78"/>
    </location>
</feature>
<feature type="compositionally biased region" description="Polar residues" evidence="7">
    <location>
        <begin position="49"/>
        <end position="74"/>
    </location>
</feature>
<feature type="coiled-coil region" evidence="6">
    <location>
        <begin position="1861"/>
        <end position="1945"/>
    </location>
</feature>
<dbReference type="GO" id="GO:0015459">
    <property type="term" value="F:potassium channel regulator activity"/>
    <property type="evidence" value="ECO:0007669"/>
    <property type="project" value="TreeGrafter"/>
</dbReference>
<dbReference type="Proteomes" id="UP001152836">
    <property type="component" value="Unassembled WGS sequence"/>
</dbReference>
<feature type="coiled-coil region" evidence="6">
    <location>
        <begin position="3310"/>
        <end position="3337"/>
    </location>
</feature>
<dbReference type="GO" id="GO:0005795">
    <property type="term" value="C:Golgi stack"/>
    <property type="evidence" value="ECO:0007669"/>
    <property type="project" value="TreeGrafter"/>
</dbReference>
<keyword evidence="10" id="KW-1185">Reference proteome</keyword>
<gene>
    <name evidence="9" type="primary">Akap9</name>
    <name evidence="9" type="ORF">PHOROB_LOCUS17646</name>
</gene>
<keyword evidence="4 6" id="KW-0175">Coiled coil</keyword>
<dbReference type="GO" id="GO:0060090">
    <property type="term" value="F:molecular adaptor activity"/>
    <property type="evidence" value="ECO:0007669"/>
    <property type="project" value="InterPro"/>
</dbReference>
<reference evidence="9" key="1">
    <citation type="submission" date="2022-06" db="EMBL/GenBank/DDBJ databases">
        <authorList>
            <person name="Andreotti S."/>
            <person name="Wyler E."/>
        </authorList>
    </citation>
    <scope>NUCLEOTIDE SEQUENCE</scope>
</reference>
<evidence type="ECO:0000313" key="10">
    <source>
        <dbReference type="Proteomes" id="UP001152836"/>
    </source>
</evidence>
<feature type="compositionally biased region" description="Basic and acidic residues" evidence="7">
    <location>
        <begin position="2804"/>
        <end position="2813"/>
    </location>
</feature>
<dbReference type="GO" id="GO:0034237">
    <property type="term" value="F:protein kinase A regulatory subunit binding"/>
    <property type="evidence" value="ECO:0007669"/>
    <property type="project" value="TreeGrafter"/>
</dbReference>
<evidence type="ECO:0000259" key="8">
    <source>
        <dbReference type="Pfam" id="PF10495"/>
    </source>
</evidence>
<feature type="domain" description="Pericentrin/AKAP-450 centrosomal targeting" evidence="8">
    <location>
        <begin position="3524"/>
        <end position="3605"/>
    </location>
</feature>
<feature type="coiled-coil region" evidence="6">
    <location>
        <begin position="1984"/>
        <end position="2208"/>
    </location>
</feature>
<dbReference type="PANTHER" id="PTHR44981">
    <property type="entry name" value="PERICENTRIN-LIKE PROTEIN, ISOFORM F"/>
    <property type="match status" value="1"/>
</dbReference>
<dbReference type="GO" id="GO:0005813">
    <property type="term" value="C:centrosome"/>
    <property type="evidence" value="ECO:0007669"/>
    <property type="project" value="UniProtKB-SubCell"/>
</dbReference>
<dbReference type="GO" id="GO:0097060">
    <property type="term" value="C:synaptic membrane"/>
    <property type="evidence" value="ECO:0007669"/>
    <property type="project" value="TreeGrafter"/>
</dbReference>
<evidence type="ECO:0000256" key="1">
    <source>
        <dbReference type="ARBA" id="ARBA00004300"/>
    </source>
</evidence>
<dbReference type="GO" id="GO:0005801">
    <property type="term" value="C:cis-Golgi network"/>
    <property type="evidence" value="ECO:0007669"/>
    <property type="project" value="TreeGrafter"/>
</dbReference>
<feature type="region of interest" description="Disordered" evidence="7">
    <location>
        <begin position="2742"/>
        <end position="2769"/>
    </location>
</feature>
<dbReference type="GO" id="GO:1903358">
    <property type="term" value="P:regulation of Golgi organization"/>
    <property type="evidence" value="ECO:0007669"/>
    <property type="project" value="TreeGrafter"/>
</dbReference>
<comment type="subcellular location">
    <subcellularLocation>
        <location evidence="1">Cytoplasm</location>
        <location evidence="1">Cytoskeleton</location>
        <location evidence="1">Microtubule organizing center</location>
        <location evidence="1">Centrosome</location>
    </subcellularLocation>
</comment>
<dbReference type="Pfam" id="PF10495">
    <property type="entry name" value="PACT_coil_coil"/>
    <property type="match status" value="1"/>
</dbReference>
<feature type="coiled-coil region" evidence="6">
    <location>
        <begin position="476"/>
        <end position="616"/>
    </location>
</feature>
<feature type="region of interest" description="Disordered" evidence="7">
    <location>
        <begin position="2792"/>
        <end position="2813"/>
    </location>
</feature>
<dbReference type="PANTHER" id="PTHR44981:SF1">
    <property type="entry name" value="A-KINASE ANCHOR PROTEIN 9"/>
    <property type="match status" value="1"/>
</dbReference>
<feature type="compositionally biased region" description="Basic and acidic residues" evidence="7">
    <location>
        <begin position="1530"/>
        <end position="1550"/>
    </location>
</feature>
<keyword evidence="5" id="KW-0206">Cytoskeleton</keyword>
<keyword evidence="2" id="KW-0963">Cytoplasm</keyword>
<feature type="region of interest" description="Disordered" evidence="7">
    <location>
        <begin position="2415"/>
        <end position="2437"/>
    </location>
</feature>
<evidence type="ECO:0000256" key="2">
    <source>
        <dbReference type="ARBA" id="ARBA00022490"/>
    </source>
</evidence>
<feature type="compositionally biased region" description="Polar residues" evidence="7">
    <location>
        <begin position="1520"/>
        <end position="1529"/>
    </location>
</feature>
<dbReference type="InterPro" id="IPR028745">
    <property type="entry name" value="AKAP9/Pericentrin"/>
</dbReference>
<dbReference type="GO" id="GO:0007165">
    <property type="term" value="P:signal transduction"/>
    <property type="evidence" value="ECO:0007669"/>
    <property type="project" value="InterPro"/>
</dbReference>
<feature type="coiled-coil region" evidence="6">
    <location>
        <begin position="3405"/>
        <end position="3446"/>
    </location>
</feature>
<feature type="coiled-coil region" evidence="6">
    <location>
        <begin position="1424"/>
        <end position="1483"/>
    </location>
</feature>
<feature type="compositionally biased region" description="Basic and acidic residues" evidence="7">
    <location>
        <begin position="2742"/>
        <end position="2752"/>
    </location>
</feature>
<feature type="compositionally biased region" description="Basic and acidic residues" evidence="7">
    <location>
        <begin position="1"/>
        <end position="18"/>
    </location>
</feature>
<evidence type="ECO:0000313" key="9">
    <source>
        <dbReference type="EMBL" id="CAH7468427.1"/>
    </source>
</evidence>
<sequence length="3747" mass="433680">MEDEERRRKLEAGREKLAQYRQRKARRDGQTTKKKTKKISSCKQDEHSSNINEQTDEMSMNGSQGVESAGNPDSTKMRALPSGQIEKHNQVLVEPESSFSAIANHYSSLEEEEFGLDNSYYEQGAQCSHTCVEMTENELAGKQHEIEELTQQLEGMRATCGTEVLQRLYEFEAAIKQRDNIITQLIANLQQARKEKDEAMKEFFQLTEQSQKLQIQFQHLQASETLRSSTHSSCAAELVQVKQQVLAQQQQLEKQNHLLKHYQEKEEEFKTQITFLQEKIQVYEMEEDEKLENANKIQEKQAIIDVLQERKVEEEKRRDALQRQLETTEKLVGDLKEQLTEKDQETQSLKRELAISKEKEKQYSSEIKQFMGTVEELQKRCYKDNSSDTEIVLRMEKEAQRKLDVLQAELDEMYGKQIVHMKQELIKQHKSQIEDLKSQHRGEMENTLKSYAQTTVSTCNMCKEHKEQLELLHVAISEQNIKLQDTLSEKENLSEELCVVTGEKCVLQSQFTDLLEELNFLRDQIHRARQTISEQENKLNDARKSLSTVEDLKAEISAASEFRKELEFKHESEITNYKIKLEMLEKEKNEVLNRMAESQEAELERLRTQLLFSHEEELSKLKQDLEVEHRVNIEKLKDNWAIHHKHQIDELENEMSKKMERIQCENDNLISKQNQLTLEISELRDLQQSSIYLKSEQMTLQINELKKEIDILRLEEKEKGTLEQEIQELQLKTEILEKQLEQKEKDFKEKCVELEVENSILKDEKKVLEDQLKLYTPSDQKEKLISLDSNAFLSKDCNCQKEIDTLTKEKDDLKQQCIHLSEEIEKQRNTFSFAEKNFEVNYQELQEEYACLLRARDDLEDIQTKQALEYENKLKALTDELRLQRGSPVMHREKPFDFIDAKAFLLEPLEVRGVVEKGITDVNKGGEKELILPTRTTEPGDCTVEPCEKLQQELCALQAQQDDLKLQMEAQRICLSLVYSTHADQVREYMEKERDEALCSLKDELVSAQERKLVELHKMHQCQLQALQRQKTGDYKEPLQVLIGRLQRAVSEECCSISETLNTFLDEHYSPLKCEMNIEEKENSGVYNENPSLKFQEYRYQVQDFQDNMENLLSKVTDQHSKLVTLQMQLSKDHRQQEDAEKLEFAEENGAGEETGLLSVRSQAALQNNDISHESEVSSLPESEESKEHENPVQGLESPGNSLQQQLKESEGHRIEIPCHQGSIQSIHGLSAHPSVDPYVLKECDAEGRVYYGNCVHEHITSITEFSDGVESSQETNMVKLLEKQYKERLEEEIAKVIVSMSVAFAQQMELSRISEGKENSIQSEQAHALCWQEHPFDNITSQGQEYPETLTRIDKNFNEQFKPLSNELEEHRKVPLSNHDDLNDDILKSKDYALSISQEIFSKDETLTVKPCIHDEVSYTETCKQLEDMRQELVRQHEEHQQAAELLRLAHMRQMERQREDQEQLEEEIKSLREQLAQRSSINTENEVSERERVLLEELEALKQLSLAGREELCCELRNSSTQTQDGNDTQKVEEHTLKEETQERKPEDSSLDVSLSNERHALLKANNRLLKILLEVARTTAAAEETIGCHVLGILDRSSKVQPATNLLWRSEADVSAKPSVQEESGRVTHESVPSYPGCAIARNDSEWSKVTEEGADLSQQFWTSVFAGPEIDPENVELMLNVSSRLQAAVEKLLEVISETSSQLERAKVTQTELMHESFRQKQEATESLRCLEELNERLQEESRTREQLAAELNKAESIIDVYSDEKLAFERELQEKTCTIDHLEQELSRVSSRLQELEEEQQQVQEERELLSRQKAAMQAVASPVQQRPVDAAVDAALGAEFLQETEKLMKEKLEIQSQAEKVHNKLQKQLKILEVDVEVKTSKLIEMEQERNADLVDLRQQNQVLEKQMEKLKRFIDEQAIDREHERDAFQLEIQKLEQQLKVVPRLQPVSAQQTREVEQLTGHLKEKTDKCSELLLCKEQLQRDVQERNEEIEQLECRVRELEQALMANPDSFPKVNDQKQSGGIEANLEVQLQAERDAIERKEKEISNLEEQLEQFREELENKNEEVQELHMQLEIQRKESTTHLQELQQENKLFKDEIKKLEIFLVDYDPQFCHDQPMFFGEFSRLIQEKDDKIDRLNEQLINLQEQLETDNKAMYEKDELIKGLNSQIKCLMCEQGSVKKNREEEIAQLKGVIGNWQQESASVEQKTTEITFHPPDTENLQYQLEMGKAEKRASEQKLGATNEETACLKSTLKEANLRMDEVTEEQCTLKKEHVKQEQLHTVPKESVGMAVDELQTDTLQPEDVCAHDFSKPLKNVTSVRCLTENAKGYRSLEIKLLGLESSLRKKDLELMQCHKQIQTMQEQGQSKTEMLKKKITNLQNLLEEKVAEAIVSQAQLDAFQQYVNSLQEKRTSDPERTDRPNVNPLTGDNIHSDVYTLTVRIAELENQVAEMHSSFTTENQQVEITEEKFSDTEKGLELQTPFGEDTKKRQGVEENERSRQDFLISETRVEQMHACGDCGFLDELEAVGAESVSHKELACYKQQAENYEQLLIKGQRTASLSRESNRVTDQLTNTDENLLYFLQKENWTGAKQAGKFAASEPIPVDGFSGSLTEGDSKVSSSNQVPFKPPAAQMYTWAVCSPEIVMQVFHQFTENTEQIQVSEAETFRRERYVAIQVLTKECHSLKIMTQYLKSKQIPGFHRLWFSTSCHFLLNTVSSIPGLMYSNAHQTREIRSSDSESDWGHGFDTASEGGEEGESSAGTVPRVVKGLLRAVHTEGMQMLSLADSPEDDGEDQHEEKVSESRREERKAFISTILSLKHLISKMQVQRLTEVSDQSLSLESLPDWRGELLLALQDVLLKERSVLLAAFQTELMSSGTRDADGLLNCLQQRLQEQDIEYQTAMECLQKADRRSLLAENQSLHAQINGREVTLNRKKETDTSSQELLDCRMQQSCMLEVHGQHGGMKDRTAELQEQLSSEKIMVVELKNELSRTQLELETTLKAQHELLKELEIFRLKANEVHLLNDTLAREQKKSKELQCALAEEKAKSGHDKEQEKELKALRSTLEDQKQRNIHLDELLGQQKQLLNELQQQMESQRMLYNVQLSEEHGRNLELQVLLEAEKVRIQEMKDTLDKERELHSNRGQPRPGFPPEELLQELQGQLEEKQKRIIELVNETQKYKLDSLQAKHQMEKDRQVHQKTLQEEKEANTLGQQKMEELQSKVEELQRQLQEKRQQVYKLDLEGKRLQGVMQGFQQQELKRKGKQGSRQLIYQNINEGDTWTFTDDRTRNWVLQQKMEGESKDTSYAKLMELNRENDDANNDLEIIIQKLQHVATKLQQHIAQKACDRLEFEVSDKDALIWVQERIDRIIFRVQRLRDRPEDEHSFVSSSSSCGSLIETALKQNSELTGHINQLTEEKNHLRNIIMQLEEQLKFYQQTRAGRSRSSRVSLDGGANIEDIIASEKKVWSKEKLALQKSLKRAEAKVCELKAELRNDALHQNQSPYSENAVFKKIYGKYLRAESFRKALVFQKKYLLLLLGRFQECEDATMGLLARMEGYPVFRDPEMVPSHTKGLTRFRTAIRVSMAITRMKYLVRRWHRVKSSGPININRDDLGLSPGVEKTDALYHSTSGLELCEDPRHMTCRSRSDLDFPRSPLSFNRYPGMLADLNAASLTSPQLQHYNPGRTLTDYVTQMDALQRRLGSTSQSEVSTKYHTSYSGRGHSSWENFLSSFTHCCSKH</sequence>
<dbReference type="GO" id="GO:0060307">
    <property type="term" value="P:regulation of ventricular cardiac muscle cell membrane repolarization"/>
    <property type="evidence" value="ECO:0007669"/>
    <property type="project" value="TreeGrafter"/>
</dbReference>
<dbReference type="EMBL" id="CALSGD010001667">
    <property type="protein sequence ID" value="CAH7468427.1"/>
    <property type="molecule type" value="Genomic_DNA"/>
</dbReference>
<accession>A0AAV0AEU3</accession>